<dbReference type="OrthoDB" id="3819893at2759"/>
<dbReference type="Proteomes" id="UP000799440">
    <property type="component" value="Unassembled WGS sequence"/>
</dbReference>
<dbReference type="EMBL" id="MU006571">
    <property type="protein sequence ID" value="KAF2747865.1"/>
    <property type="molecule type" value="Genomic_DNA"/>
</dbReference>
<evidence type="ECO:0000313" key="2">
    <source>
        <dbReference type="Proteomes" id="UP000799440"/>
    </source>
</evidence>
<keyword evidence="2" id="KW-1185">Reference proteome</keyword>
<organism evidence="1 2">
    <name type="scientific">Sporormia fimetaria CBS 119925</name>
    <dbReference type="NCBI Taxonomy" id="1340428"/>
    <lineage>
        <taxon>Eukaryota</taxon>
        <taxon>Fungi</taxon>
        <taxon>Dikarya</taxon>
        <taxon>Ascomycota</taxon>
        <taxon>Pezizomycotina</taxon>
        <taxon>Dothideomycetes</taxon>
        <taxon>Pleosporomycetidae</taxon>
        <taxon>Pleosporales</taxon>
        <taxon>Sporormiaceae</taxon>
        <taxon>Sporormia</taxon>
    </lineage>
</organism>
<dbReference type="AlphaFoldDB" id="A0A6A6VBD7"/>
<proteinExistence type="predicted"/>
<protein>
    <submittedName>
        <fullName evidence="1">Uncharacterized protein</fullName>
    </submittedName>
</protein>
<accession>A0A6A6VBD7</accession>
<evidence type="ECO:0000313" key="1">
    <source>
        <dbReference type="EMBL" id="KAF2747865.1"/>
    </source>
</evidence>
<name>A0A6A6VBD7_9PLEO</name>
<gene>
    <name evidence="1" type="ORF">M011DRAFT_467455</name>
</gene>
<reference evidence="1" key="1">
    <citation type="journal article" date="2020" name="Stud. Mycol.">
        <title>101 Dothideomycetes genomes: a test case for predicting lifestyles and emergence of pathogens.</title>
        <authorList>
            <person name="Haridas S."/>
            <person name="Albert R."/>
            <person name="Binder M."/>
            <person name="Bloem J."/>
            <person name="Labutti K."/>
            <person name="Salamov A."/>
            <person name="Andreopoulos B."/>
            <person name="Baker S."/>
            <person name="Barry K."/>
            <person name="Bills G."/>
            <person name="Bluhm B."/>
            <person name="Cannon C."/>
            <person name="Castanera R."/>
            <person name="Culley D."/>
            <person name="Daum C."/>
            <person name="Ezra D."/>
            <person name="Gonzalez J."/>
            <person name="Henrissat B."/>
            <person name="Kuo A."/>
            <person name="Liang C."/>
            <person name="Lipzen A."/>
            <person name="Lutzoni F."/>
            <person name="Magnuson J."/>
            <person name="Mondo S."/>
            <person name="Nolan M."/>
            <person name="Ohm R."/>
            <person name="Pangilinan J."/>
            <person name="Park H.-J."/>
            <person name="Ramirez L."/>
            <person name="Alfaro M."/>
            <person name="Sun H."/>
            <person name="Tritt A."/>
            <person name="Yoshinaga Y."/>
            <person name="Zwiers L.-H."/>
            <person name="Turgeon B."/>
            <person name="Goodwin S."/>
            <person name="Spatafora J."/>
            <person name="Crous P."/>
            <person name="Grigoriev I."/>
        </authorList>
    </citation>
    <scope>NUCLEOTIDE SEQUENCE</scope>
    <source>
        <strain evidence="1">CBS 119925</strain>
    </source>
</reference>
<sequence length="69" mass="7775">MCTSKMIKYTCGCKYEMEFEQCAKRQGTNVKCDPITKEFGKDGENYCPKHLVEGDALSENVDDDGEVRG</sequence>